<keyword evidence="2" id="KW-0547">Nucleotide-binding</keyword>
<dbReference type="PANTHER" id="PTHR18934">
    <property type="entry name" value="ATP-DEPENDENT RNA HELICASE"/>
    <property type="match status" value="1"/>
</dbReference>
<accession>A0A8B9Z6U2</accession>
<organism evidence="3 4">
    <name type="scientific">Buteo japonicus</name>
    <dbReference type="NCBI Taxonomy" id="224669"/>
    <lineage>
        <taxon>Eukaryota</taxon>
        <taxon>Metazoa</taxon>
        <taxon>Chordata</taxon>
        <taxon>Craniata</taxon>
        <taxon>Vertebrata</taxon>
        <taxon>Euteleostomi</taxon>
        <taxon>Archelosauria</taxon>
        <taxon>Archosauria</taxon>
        <taxon>Dinosauria</taxon>
        <taxon>Saurischia</taxon>
        <taxon>Theropoda</taxon>
        <taxon>Coelurosauria</taxon>
        <taxon>Aves</taxon>
        <taxon>Neognathae</taxon>
        <taxon>Neoaves</taxon>
        <taxon>Telluraves</taxon>
        <taxon>Accipitrimorphae</taxon>
        <taxon>Accipitriformes</taxon>
        <taxon>Accipitridae</taxon>
        <taxon>Accipitrinae</taxon>
        <taxon>Buteo</taxon>
    </lineage>
</organism>
<dbReference type="PANTHER" id="PTHR18934:SF221">
    <property type="entry name" value="ATP-DEPENDENT RNA HELICASE DHX34-RELATED"/>
    <property type="match status" value="1"/>
</dbReference>
<evidence type="ECO:0000313" key="4">
    <source>
        <dbReference type="Proteomes" id="UP000694555"/>
    </source>
</evidence>
<dbReference type="AlphaFoldDB" id="A0A8B9Z6U2"/>
<evidence type="ECO:0000313" key="3">
    <source>
        <dbReference type="Ensembl" id="ENSBJAP00000004435.1"/>
    </source>
</evidence>
<keyword evidence="4" id="KW-1185">Reference proteome</keyword>
<evidence type="ECO:0000256" key="1">
    <source>
        <dbReference type="ARBA" id="ARBA00022801"/>
    </source>
</evidence>
<dbReference type="SUPFAM" id="SSF52540">
    <property type="entry name" value="P-loop containing nucleoside triphosphate hydrolases"/>
    <property type="match status" value="1"/>
</dbReference>
<dbReference type="GO" id="GO:0004386">
    <property type="term" value="F:helicase activity"/>
    <property type="evidence" value="ECO:0007669"/>
    <property type="project" value="UniProtKB-KW"/>
</dbReference>
<sequence length="117" mass="13064">MPQECLSEFRTALLHYLDFTQKQSFTKLAKLQRERAVLPISQYQDRLLCTVAQNQVLVIAGDTGCGRSMQVPQFLLAAGYNHVACTQPCRIACISLAKKVGFESLHQYGNQVSSVGW</sequence>
<keyword evidence="2" id="KW-0347">Helicase</keyword>
<keyword evidence="1" id="KW-0378">Hydrolase</keyword>
<dbReference type="Gene3D" id="3.40.50.300">
    <property type="entry name" value="P-loop containing nucleotide triphosphate hydrolases"/>
    <property type="match status" value="1"/>
</dbReference>
<evidence type="ECO:0000256" key="2">
    <source>
        <dbReference type="ARBA" id="ARBA00022806"/>
    </source>
</evidence>
<keyword evidence="2" id="KW-0067">ATP-binding</keyword>
<dbReference type="GO" id="GO:0016787">
    <property type="term" value="F:hydrolase activity"/>
    <property type="evidence" value="ECO:0007669"/>
    <property type="project" value="UniProtKB-KW"/>
</dbReference>
<reference evidence="3" key="2">
    <citation type="submission" date="2025-09" db="UniProtKB">
        <authorList>
            <consortium name="Ensembl"/>
        </authorList>
    </citation>
    <scope>IDENTIFICATION</scope>
</reference>
<dbReference type="Proteomes" id="UP000694555">
    <property type="component" value="Unplaced"/>
</dbReference>
<name>A0A8B9Z6U2_9AVES</name>
<proteinExistence type="predicted"/>
<protein>
    <submittedName>
        <fullName evidence="3">Uncharacterized protein</fullName>
    </submittedName>
</protein>
<dbReference type="Ensembl" id="ENSBJAT00000004560.1">
    <property type="protein sequence ID" value="ENSBJAP00000004435.1"/>
    <property type="gene ID" value="ENSBJAG00000003221.1"/>
</dbReference>
<dbReference type="GO" id="GO:0003723">
    <property type="term" value="F:RNA binding"/>
    <property type="evidence" value="ECO:0007669"/>
    <property type="project" value="TreeGrafter"/>
</dbReference>
<dbReference type="InterPro" id="IPR027417">
    <property type="entry name" value="P-loop_NTPase"/>
</dbReference>
<reference evidence="3" key="1">
    <citation type="submission" date="2025-08" db="UniProtKB">
        <authorList>
            <consortium name="Ensembl"/>
        </authorList>
    </citation>
    <scope>IDENTIFICATION</scope>
</reference>